<keyword evidence="4 13" id="KW-0349">Heme</keyword>
<protein>
    <recommendedName>
        <fullName evidence="11 13">Cytochrome c oxidase subunit 6, mitochondrial</fullName>
    </recommendedName>
    <alternativeName>
        <fullName evidence="12 13">Cytochrome c oxidase polypeptide VI</fullName>
    </alternativeName>
</protein>
<dbReference type="GO" id="GO:0046872">
    <property type="term" value="F:metal ion binding"/>
    <property type="evidence" value="ECO:0007669"/>
    <property type="project" value="UniProtKB-UniRule"/>
</dbReference>
<dbReference type="GO" id="GO:0005743">
    <property type="term" value="C:mitochondrial inner membrane"/>
    <property type="evidence" value="ECO:0007669"/>
    <property type="project" value="UniProtKB-SubCell"/>
</dbReference>
<dbReference type="OrthoDB" id="5778907at2759"/>
<sequence length="159" mass="18192">MSTYSMSSPSTLRIAARAFPSIRPRKTRAVNPLTAGIVSSGLLRNFSTTSFRLSDKEETFEEFTARFEKEFEKVTDVFDLQRNLNNAFAYDLVPSPTVITAALRAARRVNDFPTAVRIFEGIKAKVENKGQYEQYLEELKPLREELSIPLKEDMYPEKE</sequence>
<dbReference type="InterPro" id="IPR036545">
    <property type="entry name" value="Cyt_c_oxidase_su5A/6_sf"/>
</dbReference>
<organism evidence="14 15">
    <name type="scientific">Golovinomyces cichoracearum</name>
    <dbReference type="NCBI Taxonomy" id="62708"/>
    <lineage>
        <taxon>Eukaryota</taxon>
        <taxon>Fungi</taxon>
        <taxon>Dikarya</taxon>
        <taxon>Ascomycota</taxon>
        <taxon>Pezizomycotina</taxon>
        <taxon>Leotiomycetes</taxon>
        <taxon>Erysiphales</taxon>
        <taxon>Erysiphaceae</taxon>
        <taxon>Golovinomyces</taxon>
    </lineage>
</organism>
<dbReference type="AlphaFoldDB" id="A0A420IH94"/>
<evidence type="ECO:0000256" key="5">
    <source>
        <dbReference type="ARBA" id="ARBA00022723"/>
    </source>
</evidence>
<accession>A0A420IH94</accession>
<gene>
    <name evidence="14" type="ORF">GcC1_087017</name>
</gene>
<dbReference type="CDD" id="cd00923">
    <property type="entry name" value="Cyt_c_Oxidase_Va"/>
    <property type="match status" value="1"/>
</dbReference>
<keyword evidence="5 13" id="KW-0479">Metal-binding</keyword>
<keyword evidence="10 13" id="KW-0472">Membrane</keyword>
<dbReference type="FunFam" id="1.25.40.40:FF:000001">
    <property type="entry name" value="Cytochrome c oxidase subunit VI"/>
    <property type="match status" value="1"/>
</dbReference>
<comment type="subunit">
    <text evidence="13">Component of the cytochrome c oxidase (complex IV, CIV), a multisubunit enzyme composed of a catalytic core of 3 subunits and several supernumerary subunits.</text>
</comment>
<evidence type="ECO:0000256" key="8">
    <source>
        <dbReference type="ARBA" id="ARBA00023004"/>
    </source>
</evidence>
<evidence type="ECO:0000256" key="6">
    <source>
        <dbReference type="ARBA" id="ARBA00022792"/>
    </source>
</evidence>
<dbReference type="SUPFAM" id="SSF48479">
    <property type="entry name" value="Cytochrome c oxidase subunit E"/>
    <property type="match status" value="1"/>
</dbReference>
<dbReference type="Gene3D" id="1.25.40.40">
    <property type="entry name" value="Cytochrome c oxidase, subunit Va/VI"/>
    <property type="match status" value="1"/>
</dbReference>
<keyword evidence="9 13" id="KW-0496">Mitochondrion</keyword>
<evidence type="ECO:0000256" key="11">
    <source>
        <dbReference type="ARBA" id="ARBA00070174"/>
    </source>
</evidence>
<name>A0A420IH94_9PEZI</name>
<evidence type="ECO:0000313" key="15">
    <source>
        <dbReference type="Proteomes" id="UP000285405"/>
    </source>
</evidence>
<dbReference type="UniPathway" id="UPA00705"/>
<dbReference type="EMBL" id="MCBR01008773">
    <property type="protein sequence ID" value="RKF73887.1"/>
    <property type="molecule type" value="Genomic_DNA"/>
</dbReference>
<dbReference type="GO" id="GO:0006123">
    <property type="term" value="P:mitochondrial electron transport, cytochrome c to oxygen"/>
    <property type="evidence" value="ECO:0007669"/>
    <property type="project" value="UniProtKB-UniRule"/>
</dbReference>
<reference evidence="14 15" key="1">
    <citation type="journal article" date="2018" name="BMC Genomics">
        <title>Comparative genome analyses reveal sequence features reflecting distinct modes of host-adaptation between dicot and monocot powdery mildew.</title>
        <authorList>
            <person name="Wu Y."/>
            <person name="Ma X."/>
            <person name="Pan Z."/>
            <person name="Kale S.D."/>
            <person name="Song Y."/>
            <person name="King H."/>
            <person name="Zhang Q."/>
            <person name="Presley C."/>
            <person name="Deng X."/>
            <person name="Wei C.I."/>
            <person name="Xiao S."/>
        </authorList>
    </citation>
    <scope>NUCLEOTIDE SEQUENCE [LARGE SCALE GENOMIC DNA]</scope>
    <source>
        <strain evidence="14">UCSC1</strain>
    </source>
</reference>
<evidence type="ECO:0000256" key="7">
    <source>
        <dbReference type="ARBA" id="ARBA00022946"/>
    </source>
</evidence>
<dbReference type="InterPro" id="IPR003204">
    <property type="entry name" value="Cyt_c_oxidase_su5A/6"/>
</dbReference>
<evidence type="ECO:0000313" key="14">
    <source>
        <dbReference type="EMBL" id="RKF73887.1"/>
    </source>
</evidence>
<keyword evidence="7 13" id="KW-0809">Transit peptide</keyword>
<keyword evidence="6 13" id="KW-0999">Mitochondrion inner membrane</keyword>
<evidence type="ECO:0000256" key="2">
    <source>
        <dbReference type="ARBA" id="ARBA00004673"/>
    </source>
</evidence>
<evidence type="ECO:0000256" key="3">
    <source>
        <dbReference type="ARBA" id="ARBA00007972"/>
    </source>
</evidence>
<dbReference type="Pfam" id="PF02284">
    <property type="entry name" value="COX5A"/>
    <property type="match status" value="1"/>
</dbReference>
<evidence type="ECO:0000256" key="1">
    <source>
        <dbReference type="ARBA" id="ARBA00004443"/>
    </source>
</evidence>
<comment type="caution">
    <text evidence="14">The sequence shown here is derived from an EMBL/GenBank/DDBJ whole genome shotgun (WGS) entry which is preliminary data.</text>
</comment>
<comment type="function">
    <text evidence="13">Component of the cytochrome c oxidase, the last enzyme in the mitochondrial electron transport chain which drives oxidative phosphorylation. The respiratory chain contains 3 multisubunit complexes succinate dehydrogenase (complex II, CII), ubiquinol-cytochrome c oxidoreductase (cytochrome b-c1 complex, complex III, CIII) and cytochrome c oxidase (complex IV, CIV), that cooperate to transfer electrons derived from NADH and succinate to molecular oxygen, creating an electrochemical gradient over the inner membrane that drives transmembrane transport and the ATP synthase. Cytochrome c oxidase is the component of the respiratory chain that catalyzes the reduction of oxygen to water. Electrons originating from reduced cytochrome c in the intermembrane space (IMS) are transferred via the dinuclear copper A center (CU(A)) of subunit 2 and heme A of subunit 1 to the active site in subunit 1, a binuclear center (BNC) formed by heme A3 and copper B (CU(B)). The BNC reduces molecular oxygen to 2 water molecules using 4 electrons from cytochrome c in the IMS and 4 protons from the mitochondrial matrix.</text>
</comment>
<dbReference type="GO" id="GO:0045277">
    <property type="term" value="C:respiratory chain complex IV"/>
    <property type="evidence" value="ECO:0007669"/>
    <property type="project" value="UniProtKB-UniRule"/>
</dbReference>
<evidence type="ECO:0000256" key="9">
    <source>
        <dbReference type="ARBA" id="ARBA00023128"/>
    </source>
</evidence>
<evidence type="ECO:0000256" key="13">
    <source>
        <dbReference type="RuleBase" id="RU368103"/>
    </source>
</evidence>
<comment type="pathway">
    <text evidence="2 13">Energy metabolism; oxidative phosphorylation.</text>
</comment>
<comment type="subcellular location">
    <subcellularLocation>
        <location evidence="1 13">Mitochondrion inner membrane</location>
        <topology evidence="1 13">Peripheral membrane protein</topology>
        <orientation evidence="1 13">Matrix side</orientation>
    </subcellularLocation>
</comment>
<keyword evidence="8 13" id="KW-0408">Iron</keyword>
<evidence type="ECO:0000256" key="12">
    <source>
        <dbReference type="ARBA" id="ARBA00082700"/>
    </source>
</evidence>
<dbReference type="PANTHER" id="PTHR14200:SF11">
    <property type="entry name" value="CYTOCHROME C OXIDASE SUBUNIT 5A, MITOCHONDRIAL"/>
    <property type="match status" value="1"/>
</dbReference>
<evidence type="ECO:0000256" key="10">
    <source>
        <dbReference type="ARBA" id="ARBA00023136"/>
    </source>
</evidence>
<dbReference type="PANTHER" id="PTHR14200">
    <property type="entry name" value="CYTOCHROME C OXIDASE POLYPEPTIDE"/>
    <property type="match status" value="1"/>
</dbReference>
<proteinExistence type="inferred from homology"/>
<evidence type="ECO:0000256" key="4">
    <source>
        <dbReference type="ARBA" id="ARBA00022617"/>
    </source>
</evidence>
<dbReference type="Proteomes" id="UP000285405">
    <property type="component" value="Unassembled WGS sequence"/>
</dbReference>
<comment type="similarity">
    <text evidence="3 13">Belongs to the cytochrome c oxidase subunit 5A family.</text>
</comment>